<evidence type="ECO:0000313" key="1">
    <source>
        <dbReference type="EMBL" id="ORL47087.1"/>
    </source>
</evidence>
<dbReference type="RefSeq" id="WP_084840317.1">
    <property type="nucleotide sequence ID" value="NZ_ARYN01000002.1"/>
</dbReference>
<reference evidence="1 2" key="1">
    <citation type="submission" date="2013-04" db="EMBL/GenBank/DDBJ databases">
        <title>Zunongwangia sp. 22II14-10F7 Genome Sequencing.</title>
        <authorList>
            <person name="Lai Q."/>
            <person name="Shao Z."/>
        </authorList>
    </citation>
    <scope>NUCLEOTIDE SEQUENCE [LARGE SCALE GENOMIC DNA]</scope>
    <source>
        <strain evidence="1 2">22II14-10F7</strain>
    </source>
</reference>
<comment type="caution">
    <text evidence="1">The sequence shown here is derived from an EMBL/GenBank/DDBJ whole genome shotgun (WGS) entry which is preliminary data.</text>
</comment>
<dbReference type="STRING" id="1185767.IIF7_03686"/>
<dbReference type="OrthoDB" id="674043at2"/>
<accession>A0A1Y1T7P8</accession>
<keyword evidence="2" id="KW-1185">Reference proteome</keyword>
<name>A0A1Y1T7P8_9FLAO</name>
<organism evidence="1 2">
    <name type="scientific">Zunongwangia atlantica 22II14-10F7</name>
    <dbReference type="NCBI Taxonomy" id="1185767"/>
    <lineage>
        <taxon>Bacteria</taxon>
        <taxon>Pseudomonadati</taxon>
        <taxon>Bacteroidota</taxon>
        <taxon>Flavobacteriia</taxon>
        <taxon>Flavobacteriales</taxon>
        <taxon>Flavobacteriaceae</taxon>
        <taxon>Zunongwangia</taxon>
    </lineage>
</organism>
<dbReference type="EMBL" id="ARYN01000002">
    <property type="protein sequence ID" value="ORL47087.1"/>
    <property type="molecule type" value="Genomic_DNA"/>
</dbReference>
<evidence type="ECO:0008006" key="3">
    <source>
        <dbReference type="Google" id="ProtNLM"/>
    </source>
</evidence>
<proteinExistence type="predicted"/>
<protein>
    <recommendedName>
        <fullName evidence="3">DUF4907 domain-containing protein</fullName>
    </recommendedName>
</protein>
<dbReference type="AlphaFoldDB" id="A0A1Y1T7P8"/>
<evidence type="ECO:0000313" key="2">
    <source>
        <dbReference type="Proteomes" id="UP000192746"/>
    </source>
</evidence>
<gene>
    <name evidence="1" type="ORF">IIF7_03686</name>
</gene>
<dbReference type="Proteomes" id="UP000192746">
    <property type="component" value="Unassembled WGS sequence"/>
</dbReference>
<sequence length="109" mass="12167">MKLAFKIFLLCGILLAILFSFEIQDAPPDNFKYEVFENGSGYGYDILINKKIVIKQQYIPGLSSKQQFCSAEDAEKVARLVNTKLNYGSSPSVTSEEISDLGIHIKCNP</sequence>
<dbReference type="Pfam" id="PF16250">
    <property type="entry name" value="DUF4907"/>
    <property type="match status" value="1"/>
</dbReference>
<dbReference type="InterPro" id="IPR032593">
    <property type="entry name" value="DUF4907"/>
</dbReference>